<keyword evidence="1" id="KW-0315">Glutamine amidotransferase</keyword>
<dbReference type="AlphaFoldDB" id="A0ABD3N1T0"/>
<accession>A0ABD3N1T0</accession>
<evidence type="ECO:0000256" key="1">
    <source>
        <dbReference type="ARBA" id="ARBA00022962"/>
    </source>
</evidence>
<evidence type="ECO:0000313" key="2">
    <source>
        <dbReference type="EMBL" id="KAL3769589.1"/>
    </source>
</evidence>
<dbReference type="Pfam" id="PF13500">
    <property type="entry name" value="AAA_26"/>
    <property type="match status" value="1"/>
</dbReference>
<name>A0ABD3N1T0_9STRA</name>
<protein>
    <submittedName>
        <fullName evidence="2">Uncharacterized protein</fullName>
    </submittedName>
</protein>
<dbReference type="InterPro" id="IPR027417">
    <property type="entry name" value="P-loop_NTPase"/>
</dbReference>
<organism evidence="2 3">
    <name type="scientific">Discostella pseudostelligera</name>
    <dbReference type="NCBI Taxonomy" id="259834"/>
    <lineage>
        <taxon>Eukaryota</taxon>
        <taxon>Sar</taxon>
        <taxon>Stramenopiles</taxon>
        <taxon>Ochrophyta</taxon>
        <taxon>Bacillariophyta</taxon>
        <taxon>Coscinodiscophyceae</taxon>
        <taxon>Thalassiosirophycidae</taxon>
        <taxon>Stephanodiscales</taxon>
        <taxon>Stephanodiscaceae</taxon>
        <taxon>Discostella</taxon>
    </lineage>
</organism>
<proteinExistence type="predicted"/>
<keyword evidence="3" id="KW-1185">Reference proteome</keyword>
<sequence length="559" mass="60558">MEMDKETMMPLPPLEYCGDIHASEVINAEKPWVPPNDRESAVAFVILLYGSWNNRTASTIRDDPAPRWVTLVQYALSRCVTANTDIKFLAASVRVDADDESTEACAAEVSLGGLGAPSDLPAILIMSYPATSDGMTTSERYRLKHVHFNGAPLESLFMQHSLPSSSSDETNFVLSVGDAWSRLFDTSGEMMPSSSRPPLSNNVSNRRKSDGPAIRIFIAGDRSQVGKSSICLGLLGSLLNSGKYTPDDLAYIKPATQCEQTQLVEEYCKYKGITACVPVGPIVYYKGFTRAFLKGETGETSDELLQKASHAVDKLALNKKVVIIDGVGYPSVGSITGTDNASVAKVCGRTFTPSTLTTAAVERSPVPVLLIGKSGVGDAVDSFNINATYFTHKHVPVIGAIFNKLCLDGFYSLANCKEAIDLYFGQFQPDMRAFGYIPEIESLKNSREHIHSVSSEEQLQHALKTADLFVEEFVKHVNVDMILEAAANATEKFISEYALSKPTTASTDQITNTPHYSIHQTSNIASKLNSNSEMNSKRGFQLSREQIEASASAAGAAGA</sequence>
<evidence type="ECO:0000313" key="3">
    <source>
        <dbReference type="Proteomes" id="UP001530293"/>
    </source>
</evidence>
<dbReference type="PANTHER" id="PTHR21343">
    <property type="entry name" value="DETHIOBIOTIN SYNTHETASE"/>
    <property type="match status" value="1"/>
</dbReference>
<dbReference type="PANTHER" id="PTHR21343:SF10">
    <property type="entry name" value="DRTGG DOMAIN-CONTAINING PROTEIN"/>
    <property type="match status" value="1"/>
</dbReference>
<comment type="caution">
    <text evidence="2">The sequence shown here is derived from an EMBL/GenBank/DDBJ whole genome shotgun (WGS) entry which is preliminary data.</text>
</comment>
<gene>
    <name evidence="2" type="ORF">ACHAWU_005541</name>
</gene>
<dbReference type="SUPFAM" id="SSF52540">
    <property type="entry name" value="P-loop containing nucleoside triphosphate hydrolases"/>
    <property type="match status" value="1"/>
</dbReference>
<dbReference type="EMBL" id="JALLBG020000054">
    <property type="protein sequence ID" value="KAL3769589.1"/>
    <property type="molecule type" value="Genomic_DNA"/>
</dbReference>
<reference evidence="2 3" key="1">
    <citation type="submission" date="2024-10" db="EMBL/GenBank/DDBJ databases">
        <title>Updated reference genomes for cyclostephanoid diatoms.</title>
        <authorList>
            <person name="Roberts W.R."/>
            <person name="Alverson A.J."/>
        </authorList>
    </citation>
    <scope>NUCLEOTIDE SEQUENCE [LARGE SCALE GENOMIC DNA]</scope>
    <source>
        <strain evidence="2 3">AJA232-27</strain>
    </source>
</reference>
<dbReference type="Proteomes" id="UP001530293">
    <property type="component" value="Unassembled WGS sequence"/>
</dbReference>
<dbReference type="Gene3D" id="3.40.50.300">
    <property type="entry name" value="P-loop containing nucleotide triphosphate hydrolases"/>
    <property type="match status" value="1"/>
</dbReference>